<organism evidence="1 2">
    <name type="scientific">Dioscorea alata</name>
    <name type="common">Purple yam</name>
    <dbReference type="NCBI Taxonomy" id="55571"/>
    <lineage>
        <taxon>Eukaryota</taxon>
        <taxon>Viridiplantae</taxon>
        <taxon>Streptophyta</taxon>
        <taxon>Embryophyta</taxon>
        <taxon>Tracheophyta</taxon>
        <taxon>Spermatophyta</taxon>
        <taxon>Magnoliopsida</taxon>
        <taxon>Liliopsida</taxon>
        <taxon>Dioscoreales</taxon>
        <taxon>Dioscoreaceae</taxon>
        <taxon>Dioscorea</taxon>
    </lineage>
</organism>
<sequence>MVSASLSGIAGAILAPILPQLALDKLLKALVKYLSGDEPSASSSTEVDKLQQLENEREALEDANLKLKIMQSEVRKLHKRDKQNMRLILINNKLRDVSYDIQDLEDDLEYMELQQKVEEINLQDETQMSQSRRRKRLSWFSWITEQSSDKRRRLSSSKSLKLSTDDLVNKMRSIVKQINCIDSEMNTEIKVDELLKQIALNVKKNQGRVTSSSINERKIYGRDGDIKRLTALLTKPINAVGNNISVVSIRGMGGIGKTALAQCVFNSQEIEDYFDSKVWVCVSDTYDRFRIIKEIIDSLSIDDDNTNLPYDTTSNLDLLETKLRKKIRGKKFLLVLDDVWSVEWQQLLDSLQSAQVEIVKVLVTCRDPKVLGSLDGINRIVLEGLSDGECWSFFLNCVFADKNPDNYSKKLHDIGKQIVRKLNGSPLAVKTVGRLLGCSLTEKHWKDVLESDLWRLETDVNDIMSALALSYYHLPQHLQLCFAFCSVFPKDFKYDMNNVIEMWIAHGYIQENGSCSKTMKDIGKEYYAELEAMCFFESNFPYSKMHDLMHDLARSISHGETYIYEGRKDEKISKNVRHLCAQSLFNLGLVCKMNNLRTLVLDRVGGMCAFLSHEAFKRIRVLVVFDPNMQEFPDTIADLKYLQYLDLEKTNIKWVPESLCGLYRLRVLKLPLLHALPSLFHNLINLQEWDLFRTYDKIYLRRKLVYPVKKGGNYMITQLRNMNKLRGVLSIEGLENIDNMKEAVKAKLKEKHHIEELSLRWTNTVDGCKLDVQEEVLEALQPHPNLNYLFIEGYMGSKSPSWLMTLALQKLREIELNKCRNWASLPSALGLLPSLEKLILVGIENITIEIDDSMTVMFPSLHILVFRKVTVSFQVKRCKLFPCLKALTIDECDGVNGLPWQMLSPLDNLRIYASPGLQSQLPGCLQSLNSLTLLEIKGLKIENSDIVAQQQQGVLLPNLRGIEIKSCGNIAFLLAVLLHVPSLKRLSISKCSSVSLAALGQLSFLTYISLEEMEVTVVDITPVFPSLHSFELKKASMIIQNMPSSSVATQNHNCFPCLKTLKIVGCDEVNVLQWPMLSALTHLYITNSPWVDDQFPGCLYGLSALTQLGLTGLKVKTFPAEVMTTLHALKYLCIEECYELISVDGLQALPCLTKLCITKCPQFTTWWFMEQITEQGVFHPNLFAISIDSCENLESLPAWLHCLPFLTSLIIINCPKVRSLPEGGLPSSLELLWIKECDSGLMERCQQEGSPDWLMIQHIRQRTYA</sequence>
<proteinExistence type="predicted"/>
<dbReference type="Proteomes" id="UP000827976">
    <property type="component" value="Chromosome 18"/>
</dbReference>
<keyword evidence="1" id="KW-0378">Hydrolase</keyword>
<gene>
    <name evidence="1" type="ORF">IHE45_18G078100</name>
</gene>
<reference evidence="2" key="1">
    <citation type="journal article" date="2022" name="Nat. Commun.">
        <title>Chromosome evolution and the genetic basis of agronomically important traits in greater yam.</title>
        <authorList>
            <person name="Bredeson J.V."/>
            <person name="Lyons J.B."/>
            <person name="Oniyinde I.O."/>
            <person name="Okereke N.R."/>
            <person name="Kolade O."/>
            <person name="Nnabue I."/>
            <person name="Nwadili C.O."/>
            <person name="Hribova E."/>
            <person name="Parker M."/>
            <person name="Nwogha J."/>
            <person name="Shu S."/>
            <person name="Carlson J."/>
            <person name="Kariba R."/>
            <person name="Muthemba S."/>
            <person name="Knop K."/>
            <person name="Barton G.J."/>
            <person name="Sherwood A.V."/>
            <person name="Lopez-Montes A."/>
            <person name="Asiedu R."/>
            <person name="Jamnadass R."/>
            <person name="Muchugi A."/>
            <person name="Goodstein D."/>
            <person name="Egesi C.N."/>
            <person name="Featherston J."/>
            <person name="Asfaw A."/>
            <person name="Simpson G.G."/>
            <person name="Dolezel J."/>
            <person name="Hendre P.S."/>
            <person name="Van Deynze A."/>
            <person name="Kumar P.L."/>
            <person name="Obidiegwu J.E."/>
            <person name="Bhattacharjee R."/>
            <person name="Rokhsar D.S."/>
        </authorList>
    </citation>
    <scope>NUCLEOTIDE SEQUENCE [LARGE SCALE GENOMIC DNA]</scope>
    <source>
        <strain evidence="2">cv. TDa95/00328</strain>
    </source>
</reference>
<evidence type="ECO:0000313" key="2">
    <source>
        <dbReference type="Proteomes" id="UP000827976"/>
    </source>
</evidence>
<accession>A0ACB7U860</accession>
<protein>
    <submittedName>
        <fullName evidence="1">P-loop containing nucleoside triphosphate hydrolase protein</fullName>
    </submittedName>
</protein>
<comment type="caution">
    <text evidence="1">The sequence shown here is derived from an EMBL/GenBank/DDBJ whole genome shotgun (WGS) entry which is preliminary data.</text>
</comment>
<keyword evidence="2" id="KW-1185">Reference proteome</keyword>
<name>A0ACB7U860_DIOAL</name>
<dbReference type="EMBL" id="CM037028">
    <property type="protein sequence ID" value="KAH7656507.1"/>
    <property type="molecule type" value="Genomic_DNA"/>
</dbReference>
<evidence type="ECO:0000313" key="1">
    <source>
        <dbReference type="EMBL" id="KAH7656507.1"/>
    </source>
</evidence>